<name>A0A484LXD6_9ASTE</name>
<dbReference type="GO" id="GO:0008270">
    <property type="term" value="F:zinc ion binding"/>
    <property type="evidence" value="ECO:0007669"/>
    <property type="project" value="UniProtKB-KW"/>
</dbReference>
<reference evidence="3 4" key="1">
    <citation type="submission" date="2018-04" db="EMBL/GenBank/DDBJ databases">
        <authorList>
            <person name="Vogel A."/>
        </authorList>
    </citation>
    <scope>NUCLEOTIDE SEQUENCE [LARGE SCALE GENOMIC DNA]</scope>
</reference>
<organism evidence="3 4">
    <name type="scientific">Cuscuta campestris</name>
    <dbReference type="NCBI Taxonomy" id="132261"/>
    <lineage>
        <taxon>Eukaryota</taxon>
        <taxon>Viridiplantae</taxon>
        <taxon>Streptophyta</taxon>
        <taxon>Embryophyta</taxon>
        <taxon>Tracheophyta</taxon>
        <taxon>Spermatophyta</taxon>
        <taxon>Magnoliopsida</taxon>
        <taxon>eudicotyledons</taxon>
        <taxon>Gunneridae</taxon>
        <taxon>Pentapetalae</taxon>
        <taxon>asterids</taxon>
        <taxon>lamiids</taxon>
        <taxon>Solanales</taxon>
        <taxon>Convolvulaceae</taxon>
        <taxon>Cuscuteae</taxon>
        <taxon>Cuscuta</taxon>
        <taxon>Cuscuta subgen. Grammica</taxon>
        <taxon>Cuscuta sect. Cleistogrammica</taxon>
    </lineage>
</organism>
<evidence type="ECO:0000313" key="3">
    <source>
        <dbReference type="EMBL" id="VFQ81221.1"/>
    </source>
</evidence>
<keyword evidence="1" id="KW-0862">Zinc</keyword>
<evidence type="ECO:0000256" key="1">
    <source>
        <dbReference type="PROSITE-ProRule" id="PRU00325"/>
    </source>
</evidence>
<proteinExistence type="predicted"/>
<keyword evidence="1" id="KW-0479">Metal-binding</keyword>
<keyword evidence="4" id="KW-1185">Reference proteome</keyword>
<accession>A0A484LXD6</accession>
<dbReference type="Pfam" id="PF10551">
    <property type="entry name" value="MULE"/>
    <property type="match status" value="1"/>
</dbReference>
<evidence type="ECO:0000259" key="2">
    <source>
        <dbReference type="PROSITE" id="PS50966"/>
    </source>
</evidence>
<keyword evidence="1" id="KW-0863">Zinc-finger</keyword>
<dbReference type="OrthoDB" id="2402896at2759"/>
<dbReference type="AlphaFoldDB" id="A0A484LXD6"/>
<feature type="domain" description="SWIM-type" evidence="2">
    <location>
        <begin position="436"/>
        <end position="472"/>
    </location>
</feature>
<protein>
    <recommendedName>
        <fullName evidence="2">SWIM-type domain-containing protein</fullName>
    </recommendedName>
</protein>
<sequence length="630" mass="71815">MIFEKLEDGISFYKNYVLLAGFDIRLGTSTKSPDGVNVWKYILCSREGHKHAAQISSNAPSMSASTPNGKKRIRRRVSNRTGCRARVIFRLCGSVGYKITSFEERHNHPMLSSFSRPFLKINRNVDIGHKKFMLNCSKANIGTMKSFRLFKESVGGYNNIGATAIDFNNFKRDLKAYVAGGDAQMIIDKMFRRQETCPAFRFAYDVDETDQLTRLFWCDPVARKNWVLFGDVFSFDATYETNRYNMVFTPFTGVDNHQKCVTFGAGLLCNEDIESYTWIFRQFQDAMDHDPQCIITDQDPSLTTAISEVFPQTTHRDQFMAGLLRTTSRSESENSFFGEFSNPHFSLVEFSMQFESAMDAQRHRNAKLNADSESCTPVFKTPLPIERHAAAIYTLSVFYDVQKEICAACFSCFSTHVENIDDKLHYTIKDNRGMTFSIMYSADNSYASCSCKHYQRVGLLYRHIFVVLIAMGCPTIPDNYVTKRWCKIDIAKRYLGSVSCGIEGDSNQENTRWKINHLWANIHACVALAENDSELLDAFTQVIKTQKQNLERSAYSGDSEPEKNKIFESYYGTSAPSEIRVLPPEKVHNKGSGKRIKSAVEISMEQSKKQKREYAEHAKKLVTTTVETAQ</sequence>
<dbReference type="PANTHER" id="PTHR47718">
    <property type="entry name" value="OS01G0519700 PROTEIN"/>
    <property type="match status" value="1"/>
</dbReference>
<dbReference type="InterPro" id="IPR007527">
    <property type="entry name" value="Znf_SWIM"/>
</dbReference>
<dbReference type="PROSITE" id="PS50966">
    <property type="entry name" value="ZF_SWIM"/>
    <property type="match status" value="1"/>
</dbReference>
<dbReference type="Pfam" id="PF03101">
    <property type="entry name" value="FAR1"/>
    <property type="match status" value="1"/>
</dbReference>
<dbReference type="InterPro" id="IPR018289">
    <property type="entry name" value="MULE_transposase_dom"/>
</dbReference>
<dbReference type="InterPro" id="IPR004330">
    <property type="entry name" value="FAR1_DNA_bnd_dom"/>
</dbReference>
<evidence type="ECO:0000313" key="4">
    <source>
        <dbReference type="Proteomes" id="UP000595140"/>
    </source>
</evidence>
<gene>
    <name evidence="3" type="ORF">CCAM_LOCUS22997</name>
</gene>
<dbReference type="EMBL" id="OOIL02002239">
    <property type="protein sequence ID" value="VFQ81221.1"/>
    <property type="molecule type" value="Genomic_DNA"/>
</dbReference>
<dbReference type="PANTHER" id="PTHR47718:SF18">
    <property type="entry name" value="PROTEIN FAR1-RELATED SEQUENCE 5-LIKE"/>
    <property type="match status" value="1"/>
</dbReference>
<dbReference type="Proteomes" id="UP000595140">
    <property type="component" value="Unassembled WGS sequence"/>
</dbReference>